<organism evidence="1">
    <name type="scientific">uncultured Cytophagales bacterium</name>
    <dbReference type="NCBI Taxonomy" id="158755"/>
    <lineage>
        <taxon>Bacteria</taxon>
        <taxon>Pseudomonadati</taxon>
        <taxon>Bacteroidota</taxon>
        <taxon>Sphingobacteriia</taxon>
        <taxon>Sphingobacteriales</taxon>
        <taxon>environmental samples</taxon>
    </lineage>
</organism>
<reference evidence="1" key="1">
    <citation type="submission" date="2020-02" db="EMBL/GenBank/DDBJ databases">
        <authorList>
            <person name="Meier V. D."/>
        </authorList>
    </citation>
    <scope>NUCLEOTIDE SEQUENCE</scope>
    <source>
        <strain evidence="1">AVDCRST_MAG56</strain>
    </source>
</reference>
<proteinExistence type="predicted"/>
<name>A0A6J4M116_9SPHI</name>
<gene>
    <name evidence="1" type="ORF">AVDCRST_MAG56-8156</name>
</gene>
<dbReference type="EMBL" id="CADCTQ010000689">
    <property type="protein sequence ID" value="CAA9346259.1"/>
    <property type="molecule type" value="Genomic_DNA"/>
</dbReference>
<accession>A0A6J4M116</accession>
<protein>
    <submittedName>
        <fullName evidence="1">Uncharacterized protein</fullName>
    </submittedName>
</protein>
<sequence length="88" mass="9556">MKQRELTDNEHITWTCVQAFAGVGGKAAAEAAERTESAEGTVTVVCTPSGQAQTVRLELPVTWLEETSDDELRAAILAQRQERGDPVE</sequence>
<dbReference type="AlphaFoldDB" id="A0A6J4M116"/>
<evidence type="ECO:0000313" key="1">
    <source>
        <dbReference type="EMBL" id="CAA9346259.1"/>
    </source>
</evidence>